<proteinExistence type="predicted"/>
<dbReference type="VEuPathDB" id="VectorBase:RPRC000806"/>
<keyword evidence="2" id="KW-1185">Reference proteome</keyword>
<dbReference type="EMBL" id="ACPB03033744">
    <property type="status" value="NOT_ANNOTATED_CDS"/>
    <property type="molecule type" value="Genomic_DNA"/>
</dbReference>
<reference evidence="1" key="1">
    <citation type="submission" date="2015-05" db="UniProtKB">
        <authorList>
            <consortium name="EnsemblMetazoa"/>
        </authorList>
    </citation>
    <scope>IDENTIFICATION</scope>
</reference>
<dbReference type="InParanoid" id="T1H9V2"/>
<sequence length="54" mass="6223">MLANYRKAFDCVNHNLLWHKLNYIGMSGKLIRILKHMYDNATLRVKSGGSVSDE</sequence>
<dbReference type="EnsemblMetazoa" id="RPRC000806-RA">
    <property type="protein sequence ID" value="RPRC000806-PA"/>
    <property type="gene ID" value="RPRC000806"/>
</dbReference>
<evidence type="ECO:0000313" key="1">
    <source>
        <dbReference type="EnsemblMetazoa" id="RPRC000806-PA"/>
    </source>
</evidence>
<dbReference type="Proteomes" id="UP000015103">
    <property type="component" value="Unassembled WGS sequence"/>
</dbReference>
<evidence type="ECO:0000313" key="2">
    <source>
        <dbReference type="Proteomes" id="UP000015103"/>
    </source>
</evidence>
<dbReference type="HOGENOM" id="CLU_3056504_0_0_1"/>
<dbReference type="AlphaFoldDB" id="T1H9V2"/>
<evidence type="ECO:0008006" key="3">
    <source>
        <dbReference type="Google" id="ProtNLM"/>
    </source>
</evidence>
<accession>T1H9V2</accession>
<organism evidence="1 2">
    <name type="scientific">Rhodnius prolixus</name>
    <name type="common">Triatomid bug</name>
    <dbReference type="NCBI Taxonomy" id="13249"/>
    <lineage>
        <taxon>Eukaryota</taxon>
        <taxon>Metazoa</taxon>
        <taxon>Ecdysozoa</taxon>
        <taxon>Arthropoda</taxon>
        <taxon>Hexapoda</taxon>
        <taxon>Insecta</taxon>
        <taxon>Pterygota</taxon>
        <taxon>Neoptera</taxon>
        <taxon>Paraneoptera</taxon>
        <taxon>Hemiptera</taxon>
        <taxon>Heteroptera</taxon>
        <taxon>Panheteroptera</taxon>
        <taxon>Cimicomorpha</taxon>
        <taxon>Reduviidae</taxon>
        <taxon>Triatominae</taxon>
        <taxon>Rhodnius</taxon>
    </lineage>
</organism>
<name>T1H9V2_RHOPR</name>
<protein>
    <recommendedName>
        <fullName evidence="3">Reverse transcriptase domain-containing protein</fullName>
    </recommendedName>
</protein>